<feature type="domain" description="SHOCT" evidence="3">
    <location>
        <begin position="83"/>
        <end position="107"/>
    </location>
</feature>
<dbReference type="GeneID" id="12447349"/>
<proteinExistence type="predicted"/>
<organism evidence="4 5">
    <name type="scientific">Haloquadratum walsbyi (strain DSM 16854 / JCM 12705 / C23)</name>
    <dbReference type="NCBI Taxonomy" id="768065"/>
    <lineage>
        <taxon>Archaea</taxon>
        <taxon>Methanobacteriati</taxon>
        <taxon>Methanobacteriota</taxon>
        <taxon>Stenosarchaea group</taxon>
        <taxon>Halobacteria</taxon>
        <taxon>Halobacteriales</taxon>
        <taxon>Haloferacaceae</taxon>
        <taxon>Haloquadratum</taxon>
    </lineage>
</organism>
<dbReference type="HOGENOM" id="CLU_152340_0_0_2"/>
<dbReference type="OrthoDB" id="178074at2157"/>
<protein>
    <submittedName>
        <fullName evidence="4">DUF2078 family protein</fullName>
    </submittedName>
</protein>
<keyword evidence="2" id="KW-0472">Membrane</keyword>
<dbReference type="Proteomes" id="UP000007954">
    <property type="component" value="Chromosome"/>
</dbReference>
<reference evidence="4 5" key="1">
    <citation type="journal article" date="2011" name="PLoS ONE">
        <title>Haloquadratum walsbyi: limited diversity in a global pond.</title>
        <authorList>
            <person name="Dyall-Smith M."/>
            <person name="Pfeiffer F."/>
            <person name="Klee K."/>
            <person name="Palm P."/>
            <person name="Gross K."/>
            <person name="Schuster S.C."/>
            <person name="Rampp M."/>
            <person name="Oesterhelt D."/>
        </authorList>
    </citation>
    <scope>NUCLEOTIDE SEQUENCE [LARGE SCALE GENOMIC DNA]</scope>
    <source>
        <strain evidence="5">DSM 16854 / JCM 12705 / C23</strain>
    </source>
</reference>
<feature type="region of interest" description="Disordered" evidence="1">
    <location>
        <begin position="113"/>
        <end position="139"/>
    </location>
</feature>
<feature type="transmembrane region" description="Helical" evidence="2">
    <location>
        <begin position="43"/>
        <end position="65"/>
    </location>
</feature>
<dbReference type="InterPro" id="IPR018649">
    <property type="entry name" value="SHOCT"/>
</dbReference>
<evidence type="ECO:0000256" key="2">
    <source>
        <dbReference type="SAM" id="Phobius"/>
    </source>
</evidence>
<dbReference type="RefSeq" id="WP_014556076.1">
    <property type="nucleotide sequence ID" value="NC_017459.1"/>
</dbReference>
<keyword evidence="2" id="KW-0812">Transmembrane</keyword>
<feature type="region of interest" description="Disordered" evidence="1">
    <location>
        <begin position="67"/>
        <end position="90"/>
    </location>
</feature>
<evidence type="ECO:0000313" key="5">
    <source>
        <dbReference type="Proteomes" id="UP000007954"/>
    </source>
</evidence>
<dbReference type="EMBL" id="FR746099">
    <property type="protein sequence ID" value="CCC40460.1"/>
    <property type="molecule type" value="Genomic_DNA"/>
</dbReference>
<accession>G0LL20</accession>
<sequence length="139" mass="15478">MTKSMDQSLPTFSKRRLAGLIAILSFGLSSLFAVLGLGTIVSVTFILGFFILLPLIGLLGADFPLVESSDDKSSADETTRDEDPLTTLRQRYANGEIDEAEFERRLELMLETEDVQQSTTNSDTDDVSDQLREIKRELE</sequence>
<gene>
    <name evidence="4" type="ordered locus">Hqrw_2625</name>
</gene>
<dbReference type="AlphaFoldDB" id="G0LL20"/>
<keyword evidence="2" id="KW-1133">Transmembrane helix</keyword>
<evidence type="ECO:0000256" key="1">
    <source>
        <dbReference type="SAM" id="MobiDB-lite"/>
    </source>
</evidence>
<name>G0LL20_HALWC</name>
<dbReference type="KEGG" id="hwc:Hqrw_2625"/>
<dbReference type="Pfam" id="PF09851">
    <property type="entry name" value="SHOCT"/>
    <property type="match status" value="1"/>
</dbReference>
<feature type="compositionally biased region" description="Basic and acidic residues" evidence="1">
    <location>
        <begin position="129"/>
        <end position="139"/>
    </location>
</feature>
<evidence type="ECO:0000313" key="4">
    <source>
        <dbReference type="EMBL" id="CCC40460.1"/>
    </source>
</evidence>
<evidence type="ECO:0000259" key="3">
    <source>
        <dbReference type="Pfam" id="PF09851"/>
    </source>
</evidence>
<feature type="compositionally biased region" description="Basic and acidic residues" evidence="1">
    <location>
        <begin position="69"/>
        <end position="83"/>
    </location>
</feature>